<reference evidence="1" key="1">
    <citation type="submission" date="2020-05" db="EMBL/GenBank/DDBJ databases">
        <title>Large-scale comparative analyses of tick genomes elucidate their genetic diversity and vector capacities.</title>
        <authorList>
            <person name="Jia N."/>
            <person name="Wang J."/>
            <person name="Shi W."/>
            <person name="Du L."/>
            <person name="Sun Y."/>
            <person name="Zhan W."/>
            <person name="Jiang J."/>
            <person name="Wang Q."/>
            <person name="Zhang B."/>
            <person name="Ji P."/>
            <person name="Sakyi L.B."/>
            <person name="Cui X."/>
            <person name="Yuan T."/>
            <person name="Jiang B."/>
            <person name="Yang W."/>
            <person name="Lam T.T.-Y."/>
            <person name="Chang Q."/>
            <person name="Ding S."/>
            <person name="Wang X."/>
            <person name="Zhu J."/>
            <person name="Ruan X."/>
            <person name="Zhao L."/>
            <person name="Wei J."/>
            <person name="Que T."/>
            <person name="Du C."/>
            <person name="Cheng J."/>
            <person name="Dai P."/>
            <person name="Han X."/>
            <person name="Huang E."/>
            <person name="Gao Y."/>
            <person name="Liu J."/>
            <person name="Shao H."/>
            <person name="Ye R."/>
            <person name="Li L."/>
            <person name="Wei W."/>
            <person name="Wang X."/>
            <person name="Wang C."/>
            <person name="Yang T."/>
            <person name="Huo Q."/>
            <person name="Li W."/>
            <person name="Guo W."/>
            <person name="Chen H."/>
            <person name="Zhou L."/>
            <person name="Ni X."/>
            <person name="Tian J."/>
            <person name="Zhou Y."/>
            <person name="Sheng Y."/>
            <person name="Liu T."/>
            <person name="Pan Y."/>
            <person name="Xia L."/>
            <person name="Li J."/>
            <person name="Zhao F."/>
            <person name="Cao W."/>
        </authorList>
    </citation>
    <scope>NUCLEOTIDE SEQUENCE</scope>
    <source>
        <strain evidence="1">Hyas-2018</strain>
    </source>
</reference>
<dbReference type="EMBL" id="CM023483">
    <property type="protein sequence ID" value="KAH6935605.1"/>
    <property type="molecule type" value="Genomic_DNA"/>
</dbReference>
<comment type="caution">
    <text evidence="1">The sequence shown here is derived from an EMBL/GenBank/DDBJ whole genome shotgun (WGS) entry which is preliminary data.</text>
</comment>
<protein>
    <submittedName>
        <fullName evidence="1">Uncharacterized protein</fullName>
    </submittedName>
</protein>
<gene>
    <name evidence="1" type="ORF">HPB50_007056</name>
</gene>
<dbReference type="Proteomes" id="UP000821845">
    <property type="component" value="Chromosome 3"/>
</dbReference>
<evidence type="ECO:0000313" key="2">
    <source>
        <dbReference type="Proteomes" id="UP000821845"/>
    </source>
</evidence>
<sequence>MCAARAFASPELATSRRAARCRSTGSLVGGTAMYFLGAETAFRIMGGVAALASASYGCFCCFRRSPGRETEAAAMQPRGNAVNTADKTPAVASASNEDGIVAARTHFPGTLGKSRDVEAVKWTAVVPSRRFDWPGIRDHPISVNYRPSRKGRARVTLAQPAVYEGSRNDHPGETSTRAMRKKLDEARDTRDEQVQSEPSSRSCPEALDQTAALGYMVTSTGLVSYPRTRTTLLIVVWTTSMCML</sequence>
<accession>A0ACB7SLP5</accession>
<proteinExistence type="predicted"/>
<evidence type="ECO:0000313" key="1">
    <source>
        <dbReference type="EMBL" id="KAH6935605.1"/>
    </source>
</evidence>
<keyword evidence="2" id="KW-1185">Reference proteome</keyword>
<name>A0ACB7SLP5_HYAAI</name>
<organism evidence="1 2">
    <name type="scientific">Hyalomma asiaticum</name>
    <name type="common">Tick</name>
    <dbReference type="NCBI Taxonomy" id="266040"/>
    <lineage>
        <taxon>Eukaryota</taxon>
        <taxon>Metazoa</taxon>
        <taxon>Ecdysozoa</taxon>
        <taxon>Arthropoda</taxon>
        <taxon>Chelicerata</taxon>
        <taxon>Arachnida</taxon>
        <taxon>Acari</taxon>
        <taxon>Parasitiformes</taxon>
        <taxon>Ixodida</taxon>
        <taxon>Ixodoidea</taxon>
        <taxon>Ixodidae</taxon>
        <taxon>Hyalomminae</taxon>
        <taxon>Hyalomma</taxon>
    </lineage>
</organism>